<dbReference type="InterPro" id="IPR007541">
    <property type="entry name" value="Uncharacterised_BSP"/>
</dbReference>
<comment type="caution">
    <text evidence="1">The sequence shown here is derived from an EMBL/GenBank/DDBJ whole genome shotgun (WGS) entry which is preliminary data.</text>
</comment>
<organism evidence="1 2">
    <name type="scientific">Acer negundo</name>
    <name type="common">Box elder</name>
    <dbReference type="NCBI Taxonomy" id="4023"/>
    <lineage>
        <taxon>Eukaryota</taxon>
        <taxon>Viridiplantae</taxon>
        <taxon>Streptophyta</taxon>
        <taxon>Embryophyta</taxon>
        <taxon>Tracheophyta</taxon>
        <taxon>Spermatophyta</taxon>
        <taxon>Magnoliopsida</taxon>
        <taxon>eudicotyledons</taxon>
        <taxon>Gunneridae</taxon>
        <taxon>Pentapetalae</taxon>
        <taxon>rosids</taxon>
        <taxon>malvids</taxon>
        <taxon>Sapindales</taxon>
        <taxon>Sapindaceae</taxon>
        <taxon>Hippocastanoideae</taxon>
        <taxon>Acereae</taxon>
        <taxon>Acer</taxon>
    </lineage>
</organism>
<evidence type="ECO:0000313" key="1">
    <source>
        <dbReference type="EMBL" id="KAI9182199.1"/>
    </source>
</evidence>
<name>A0AAD5NVG1_ACENE</name>
<proteinExistence type="predicted"/>
<keyword evidence="2" id="KW-1185">Reference proteome</keyword>
<dbReference type="Proteomes" id="UP001064489">
    <property type="component" value="Chromosome 4"/>
</dbReference>
<dbReference type="Pfam" id="PF04450">
    <property type="entry name" value="BSP"/>
    <property type="match status" value="1"/>
</dbReference>
<dbReference type="PANTHER" id="PTHR33321">
    <property type="match status" value="1"/>
</dbReference>
<dbReference type="EMBL" id="JAJSOW010000101">
    <property type="protein sequence ID" value="KAI9182199.1"/>
    <property type="molecule type" value="Genomic_DNA"/>
</dbReference>
<sequence>MAIERQWPCSRWFDTLIGGIVDIMRCKVNYAPSNWVLPGQGDRWYQGFDTVQFMDYCTSLRNGFVAEHNKKMRSGYSNSYLVDLLGKTVDQLWCEYIAKYGRN</sequence>
<dbReference type="PANTHER" id="PTHR33321:SF12">
    <property type="entry name" value="PLANT BASIC SECRETORY PROTEIN (BSP) FAMILY PROTEIN"/>
    <property type="match status" value="1"/>
</dbReference>
<accession>A0AAD5NVG1</accession>
<reference evidence="1" key="1">
    <citation type="journal article" date="2022" name="Plant J.">
        <title>Strategies of tolerance reflected in two North American maple genomes.</title>
        <authorList>
            <person name="McEvoy S.L."/>
            <person name="Sezen U.U."/>
            <person name="Trouern-Trend A."/>
            <person name="McMahon S.M."/>
            <person name="Schaberg P.G."/>
            <person name="Yang J."/>
            <person name="Wegrzyn J.L."/>
            <person name="Swenson N.G."/>
        </authorList>
    </citation>
    <scope>NUCLEOTIDE SEQUENCE</scope>
    <source>
        <strain evidence="1">91603</strain>
    </source>
</reference>
<gene>
    <name evidence="1" type="ORF">LWI28_023037</name>
</gene>
<dbReference type="AlphaFoldDB" id="A0AAD5NVG1"/>
<evidence type="ECO:0000313" key="2">
    <source>
        <dbReference type="Proteomes" id="UP001064489"/>
    </source>
</evidence>
<reference evidence="1" key="2">
    <citation type="submission" date="2023-02" db="EMBL/GenBank/DDBJ databases">
        <authorList>
            <person name="Swenson N.G."/>
            <person name="Wegrzyn J.L."/>
            <person name="Mcevoy S.L."/>
        </authorList>
    </citation>
    <scope>NUCLEOTIDE SEQUENCE</scope>
    <source>
        <strain evidence="1">91603</strain>
        <tissue evidence="1">Leaf</tissue>
    </source>
</reference>
<protein>
    <submittedName>
        <fullName evidence="1">Uncharacterized protein</fullName>
    </submittedName>
</protein>